<dbReference type="SMART" id="SM00174">
    <property type="entry name" value="RHO"/>
    <property type="match status" value="1"/>
</dbReference>
<dbReference type="Proteomes" id="UP000683925">
    <property type="component" value="Unassembled WGS sequence"/>
</dbReference>
<evidence type="ECO:0000256" key="1">
    <source>
        <dbReference type="ARBA" id="ARBA00004342"/>
    </source>
</evidence>
<dbReference type="GO" id="GO:0003924">
    <property type="term" value="F:GTPase activity"/>
    <property type="evidence" value="ECO:0007669"/>
    <property type="project" value="InterPro"/>
</dbReference>
<organism evidence="10 11">
    <name type="scientific">Paramecium octaurelia</name>
    <dbReference type="NCBI Taxonomy" id="43137"/>
    <lineage>
        <taxon>Eukaryota</taxon>
        <taxon>Sar</taxon>
        <taxon>Alveolata</taxon>
        <taxon>Ciliophora</taxon>
        <taxon>Intramacronucleata</taxon>
        <taxon>Oligohymenophorea</taxon>
        <taxon>Peniculida</taxon>
        <taxon>Parameciidae</taxon>
        <taxon>Paramecium</taxon>
    </lineage>
</organism>
<keyword evidence="9" id="KW-0636">Prenylation</keyword>
<dbReference type="SMART" id="SM00175">
    <property type="entry name" value="RAB"/>
    <property type="match status" value="1"/>
</dbReference>
<keyword evidence="3" id="KW-1003">Cell membrane</keyword>
<dbReference type="InterPro" id="IPR005225">
    <property type="entry name" value="Small_GTP-bd"/>
</dbReference>
<dbReference type="PANTHER" id="PTHR24072">
    <property type="entry name" value="RHO FAMILY GTPASE"/>
    <property type="match status" value="1"/>
</dbReference>
<dbReference type="FunFam" id="3.40.50.300:FF:000983">
    <property type="entry name" value="Rho family GTPase"/>
    <property type="match status" value="1"/>
</dbReference>
<dbReference type="GO" id="GO:0005886">
    <property type="term" value="C:plasma membrane"/>
    <property type="evidence" value="ECO:0007669"/>
    <property type="project" value="UniProtKB-SubCell"/>
</dbReference>
<dbReference type="NCBIfam" id="TIGR00231">
    <property type="entry name" value="small_GTP"/>
    <property type="match status" value="1"/>
</dbReference>
<evidence type="ECO:0000256" key="3">
    <source>
        <dbReference type="ARBA" id="ARBA00022475"/>
    </source>
</evidence>
<reference evidence="10" key="1">
    <citation type="submission" date="2021-01" db="EMBL/GenBank/DDBJ databases">
        <authorList>
            <consortium name="Genoscope - CEA"/>
            <person name="William W."/>
        </authorList>
    </citation>
    <scope>NUCLEOTIDE SEQUENCE</scope>
</reference>
<comment type="caution">
    <text evidence="10">The sequence shown here is derived from an EMBL/GenBank/DDBJ whole genome shotgun (WGS) entry which is preliminary data.</text>
</comment>
<keyword evidence="5" id="KW-0547">Nucleotide-binding</keyword>
<dbReference type="Pfam" id="PF00071">
    <property type="entry name" value="Ras"/>
    <property type="match status" value="1"/>
</dbReference>
<dbReference type="EMBL" id="CAJJDP010000073">
    <property type="protein sequence ID" value="CAD8180040.1"/>
    <property type="molecule type" value="Genomic_DNA"/>
</dbReference>
<evidence type="ECO:0000256" key="6">
    <source>
        <dbReference type="ARBA" id="ARBA00023134"/>
    </source>
</evidence>
<dbReference type="InterPro" id="IPR001806">
    <property type="entry name" value="Small_GTPase"/>
</dbReference>
<evidence type="ECO:0000313" key="11">
    <source>
        <dbReference type="Proteomes" id="UP000683925"/>
    </source>
</evidence>
<dbReference type="AlphaFoldDB" id="A0A8S1VS11"/>
<sequence length="205" mass="23576">MDLSREPLSIKLVVIGDGSVGKTCILLSYTTDKFPTEYVPTVFENYITSVSLDGKQINLSLWDTAGQETYDKLRTLSYSQADVFLIVFSVVDKSSFDNAKNKWYPELSQGDLKNIPKLVVGNKIDCRNEISQKHVKFEEAFEEFKSQNLVYKECSALTQEGLKELFEEAIKQGYEYKYKNPQILKNQNQKDRVEEKEENCCCKAF</sequence>
<dbReference type="GO" id="GO:0007264">
    <property type="term" value="P:small GTPase-mediated signal transduction"/>
    <property type="evidence" value="ECO:0007669"/>
    <property type="project" value="InterPro"/>
</dbReference>
<keyword evidence="11" id="KW-1185">Reference proteome</keyword>
<dbReference type="OMA" id="THTIMLC"/>
<evidence type="ECO:0000256" key="8">
    <source>
        <dbReference type="ARBA" id="ARBA00023288"/>
    </source>
</evidence>
<keyword evidence="8" id="KW-0449">Lipoprotein</keyword>
<dbReference type="PROSITE" id="PS51419">
    <property type="entry name" value="RAB"/>
    <property type="match status" value="1"/>
</dbReference>
<dbReference type="SMART" id="SM00173">
    <property type="entry name" value="RAS"/>
    <property type="match status" value="1"/>
</dbReference>
<proteinExistence type="inferred from homology"/>
<dbReference type="CDD" id="cd00157">
    <property type="entry name" value="Rho"/>
    <property type="match status" value="1"/>
</dbReference>
<gene>
    <name evidence="10" type="ORF">POCTA_138.1.T0740115</name>
</gene>
<dbReference type="PROSITE" id="PS51421">
    <property type="entry name" value="RAS"/>
    <property type="match status" value="1"/>
</dbReference>
<keyword evidence="4" id="KW-0488">Methylation</keyword>
<evidence type="ECO:0000256" key="9">
    <source>
        <dbReference type="ARBA" id="ARBA00023289"/>
    </source>
</evidence>
<dbReference type="GO" id="GO:0005525">
    <property type="term" value="F:GTP binding"/>
    <property type="evidence" value="ECO:0007669"/>
    <property type="project" value="UniProtKB-KW"/>
</dbReference>
<dbReference type="OrthoDB" id="8830751at2759"/>
<comment type="subcellular location">
    <subcellularLocation>
        <location evidence="1">Cell membrane</location>
        <topology evidence="1">Lipid-anchor</topology>
        <orientation evidence="1">Cytoplasmic side</orientation>
    </subcellularLocation>
</comment>
<comment type="similarity">
    <text evidence="2">Belongs to the small GTPase superfamily. Rho family.</text>
</comment>
<dbReference type="SMART" id="SM00176">
    <property type="entry name" value="RAN"/>
    <property type="match status" value="1"/>
</dbReference>
<dbReference type="PROSITE" id="PS51420">
    <property type="entry name" value="RHO"/>
    <property type="match status" value="1"/>
</dbReference>
<evidence type="ECO:0000256" key="4">
    <source>
        <dbReference type="ARBA" id="ARBA00022481"/>
    </source>
</evidence>
<evidence type="ECO:0000256" key="7">
    <source>
        <dbReference type="ARBA" id="ARBA00023136"/>
    </source>
</evidence>
<evidence type="ECO:0000256" key="5">
    <source>
        <dbReference type="ARBA" id="ARBA00022741"/>
    </source>
</evidence>
<keyword evidence="7" id="KW-0472">Membrane</keyword>
<accession>A0A8S1VS11</accession>
<evidence type="ECO:0000256" key="2">
    <source>
        <dbReference type="ARBA" id="ARBA00010142"/>
    </source>
</evidence>
<keyword evidence="6" id="KW-0342">GTP-binding</keyword>
<dbReference type="InterPro" id="IPR003578">
    <property type="entry name" value="Small_GTPase_Rho"/>
</dbReference>
<name>A0A8S1VS11_PAROT</name>
<protein>
    <submittedName>
        <fullName evidence="10">Uncharacterized protein</fullName>
    </submittedName>
</protein>
<evidence type="ECO:0000313" key="10">
    <source>
        <dbReference type="EMBL" id="CAD8180040.1"/>
    </source>
</evidence>